<protein>
    <submittedName>
        <fullName evidence="3">Glycosyltransferase</fullName>
    </submittedName>
</protein>
<reference evidence="3 4" key="1">
    <citation type="submission" date="2018-10" db="EMBL/GenBank/DDBJ databases">
        <authorList>
            <person name="Chen W.-M."/>
        </authorList>
    </citation>
    <scope>NUCLEOTIDE SEQUENCE [LARGE SCALE GENOMIC DNA]</scope>
    <source>
        <strain evidence="3 4">THS-13</strain>
    </source>
</reference>
<keyword evidence="4" id="KW-1185">Reference proteome</keyword>
<dbReference type="AlphaFoldDB" id="A0A3N0VGX8"/>
<evidence type="ECO:0000259" key="2">
    <source>
        <dbReference type="Pfam" id="PF13439"/>
    </source>
</evidence>
<dbReference type="EMBL" id="RJVO01000002">
    <property type="protein sequence ID" value="ROH91910.1"/>
    <property type="molecule type" value="Genomic_DNA"/>
</dbReference>
<comment type="caution">
    <text evidence="3">The sequence shown here is derived from an EMBL/GenBank/DDBJ whole genome shotgun (WGS) entry which is preliminary data.</text>
</comment>
<dbReference type="PANTHER" id="PTHR12526">
    <property type="entry name" value="GLYCOSYLTRANSFERASE"/>
    <property type="match status" value="1"/>
</dbReference>
<keyword evidence="3" id="KW-0808">Transferase</keyword>
<organism evidence="3 4">
    <name type="scientific">Stagnimonas aquatica</name>
    <dbReference type="NCBI Taxonomy" id="2689987"/>
    <lineage>
        <taxon>Bacteria</taxon>
        <taxon>Pseudomonadati</taxon>
        <taxon>Pseudomonadota</taxon>
        <taxon>Gammaproteobacteria</taxon>
        <taxon>Nevskiales</taxon>
        <taxon>Nevskiaceae</taxon>
        <taxon>Stagnimonas</taxon>
    </lineage>
</organism>
<evidence type="ECO:0000259" key="1">
    <source>
        <dbReference type="Pfam" id="PF00534"/>
    </source>
</evidence>
<dbReference type="Pfam" id="PF13439">
    <property type="entry name" value="Glyco_transf_4"/>
    <property type="match status" value="1"/>
</dbReference>
<dbReference type="GO" id="GO:0016757">
    <property type="term" value="F:glycosyltransferase activity"/>
    <property type="evidence" value="ECO:0007669"/>
    <property type="project" value="InterPro"/>
</dbReference>
<feature type="domain" description="Glycosyltransferase subfamily 4-like N-terminal" evidence="2">
    <location>
        <begin position="15"/>
        <end position="180"/>
    </location>
</feature>
<dbReference type="Pfam" id="PF00534">
    <property type="entry name" value="Glycos_transf_1"/>
    <property type="match status" value="1"/>
</dbReference>
<dbReference type="Proteomes" id="UP000282106">
    <property type="component" value="Unassembled WGS sequence"/>
</dbReference>
<dbReference type="GO" id="GO:1901135">
    <property type="term" value="P:carbohydrate derivative metabolic process"/>
    <property type="evidence" value="ECO:0007669"/>
    <property type="project" value="UniProtKB-ARBA"/>
</dbReference>
<evidence type="ECO:0000313" key="3">
    <source>
        <dbReference type="EMBL" id="ROH91910.1"/>
    </source>
</evidence>
<sequence>MNILLTVPDLELASGGQPLAALRLAGELAAQGHAVSLAYSHREAVAELPLPASIHAVAVPRVRGPWQRYRRFRLRLQALIRERQIELLHDHGLWLPENAAAMAAARRAGIPLVAQPCGMLQAWSLSQSRYKKALAWRFYQRRLMAGAAAVVVTSEDEARELPLPPQPGREVARIPHGIDLPAPTPGVERQRQALFLGRLHPKKQVDLLLRLWSELRPPGWQLLIAGEGAPDYQQQLYALVAELGLGEQVRFLGLVSGATKQAWLEQSQLFLQPSLQENFGFAVAEALAAGLPALTCQGMPWSRLREQEAGWWVPADADSVRDALRQALSRSPEQLAAMGERARRLAADFGWARTADLSLGLYRRLQAGRSAKVPA</sequence>
<dbReference type="InParanoid" id="A0A3N0VGX8"/>
<accession>A0A3N0VGX8</accession>
<evidence type="ECO:0000313" key="4">
    <source>
        <dbReference type="Proteomes" id="UP000282106"/>
    </source>
</evidence>
<dbReference type="RefSeq" id="WP_123210954.1">
    <property type="nucleotide sequence ID" value="NZ_RJVO01000002.1"/>
</dbReference>
<dbReference type="InterPro" id="IPR028098">
    <property type="entry name" value="Glyco_trans_4-like_N"/>
</dbReference>
<proteinExistence type="predicted"/>
<feature type="domain" description="Glycosyl transferase family 1" evidence="1">
    <location>
        <begin position="188"/>
        <end position="344"/>
    </location>
</feature>
<name>A0A3N0VGX8_9GAMM</name>
<dbReference type="SUPFAM" id="SSF53756">
    <property type="entry name" value="UDP-Glycosyltransferase/glycogen phosphorylase"/>
    <property type="match status" value="1"/>
</dbReference>
<dbReference type="Gene3D" id="3.40.50.2000">
    <property type="entry name" value="Glycogen Phosphorylase B"/>
    <property type="match status" value="2"/>
</dbReference>
<dbReference type="InterPro" id="IPR001296">
    <property type="entry name" value="Glyco_trans_1"/>
</dbReference>
<dbReference type="PANTHER" id="PTHR12526:SF635">
    <property type="entry name" value="GLYCOSYL TRANSFERASE GROUP 1"/>
    <property type="match status" value="1"/>
</dbReference>
<gene>
    <name evidence="3" type="ORF">ED208_05935</name>
</gene>